<accession>A0A975NDS1</accession>
<dbReference type="Pfam" id="PF10649">
    <property type="entry name" value="DUF2478"/>
    <property type="match status" value="1"/>
</dbReference>
<sequence length="193" mass="20947">MNNAPDPPPILAIVYSDGLAADRFISDLGYRIRDAGIAVAGIVQHNKFIRDRTKCNMEVEELGSETVLQLSEDRGKEARGCRLDRGALAEAAALLSASLENGPEIVILNKFGKLEAEGRGLRDALADAVQLGMPIVVGVPYRNIEQWRIFAEGLAEECPIDSSRLHEWLLQHGLNVDREAIGTVAMANSASID</sequence>
<evidence type="ECO:0000313" key="2">
    <source>
        <dbReference type="Proteomes" id="UP000680839"/>
    </source>
</evidence>
<evidence type="ECO:0000313" key="1">
    <source>
        <dbReference type="EMBL" id="QWG12334.1"/>
    </source>
</evidence>
<dbReference type="InterPro" id="IPR018912">
    <property type="entry name" value="DUF2478"/>
</dbReference>
<gene>
    <name evidence="1" type="ORF">KMZ29_21900</name>
</gene>
<reference evidence="1" key="1">
    <citation type="submission" date="2021-06" db="EMBL/GenBank/DDBJ databases">
        <title>Bradyrhizobium sp. S2-20-1 Genome sequencing.</title>
        <authorList>
            <person name="Jin L."/>
        </authorList>
    </citation>
    <scope>NUCLEOTIDE SEQUENCE</scope>
    <source>
        <strain evidence="1">S2-20-1</strain>
    </source>
</reference>
<dbReference type="RefSeq" id="WP_215621156.1">
    <property type="nucleotide sequence ID" value="NZ_CP076134.1"/>
</dbReference>
<proteinExistence type="predicted"/>
<dbReference type="EMBL" id="CP076134">
    <property type="protein sequence ID" value="QWG12334.1"/>
    <property type="molecule type" value="Genomic_DNA"/>
</dbReference>
<dbReference type="Proteomes" id="UP000680839">
    <property type="component" value="Chromosome"/>
</dbReference>
<dbReference type="AlphaFoldDB" id="A0A975NDS1"/>
<organism evidence="1 2">
    <name type="scientific">Bradyrhizobium sediminis</name>
    <dbReference type="NCBI Taxonomy" id="2840469"/>
    <lineage>
        <taxon>Bacteria</taxon>
        <taxon>Pseudomonadati</taxon>
        <taxon>Pseudomonadota</taxon>
        <taxon>Alphaproteobacteria</taxon>
        <taxon>Hyphomicrobiales</taxon>
        <taxon>Nitrobacteraceae</taxon>
        <taxon>Bradyrhizobium</taxon>
    </lineage>
</organism>
<name>A0A975NDS1_9BRAD</name>
<protein>
    <submittedName>
        <fullName evidence="1">DUF2478 domain-containing protein</fullName>
    </submittedName>
</protein>